<dbReference type="PROSITE" id="PS00636">
    <property type="entry name" value="DNAJ_1"/>
    <property type="match status" value="1"/>
</dbReference>
<dbReference type="InterPro" id="IPR036869">
    <property type="entry name" value="J_dom_sf"/>
</dbReference>
<dbReference type="SMART" id="SM00271">
    <property type="entry name" value="DnaJ"/>
    <property type="match status" value="1"/>
</dbReference>
<feature type="domain" description="J" evidence="2">
    <location>
        <begin position="6"/>
        <end position="72"/>
    </location>
</feature>
<keyword evidence="4" id="KW-1185">Reference proteome</keyword>
<feature type="region of interest" description="Disordered" evidence="1">
    <location>
        <begin position="70"/>
        <end position="92"/>
    </location>
</feature>
<dbReference type="PRINTS" id="PR00625">
    <property type="entry name" value="JDOMAIN"/>
</dbReference>
<dbReference type="GO" id="GO:0005634">
    <property type="term" value="C:nucleus"/>
    <property type="evidence" value="ECO:0007669"/>
    <property type="project" value="TreeGrafter"/>
</dbReference>
<dbReference type="GO" id="GO:0051082">
    <property type="term" value="F:unfolded protein binding"/>
    <property type="evidence" value="ECO:0007669"/>
    <property type="project" value="TreeGrafter"/>
</dbReference>
<feature type="region of interest" description="Disordered" evidence="1">
    <location>
        <begin position="255"/>
        <end position="450"/>
    </location>
</feature>
<dbReference type="RefSeq" id="XP_011130692.1">
    <property type="nucleotide sequence ID" value="XM_011132390.1"/>
</dbReference>
<evidence type="ECO:0000313" key="3">
    <source>
        <dbReference type="EMBL" id="EZG63300.1"/>
    </source>
</evidence>
<dbReference type="PANTHER" id="PTHR43948:SF10">
    <property type="entry name" value="MRJ, ISOFORM E"/>
    <property type="match status" value="1"/>
</dbReference>
<dbReference type="CDD" id="cd06257">
    <property type="entry name" value="DnaJ"/>
    <property type="match status" value="1"/>
</dbReference>
<comment type="caution">
    <text evidence="3">The sequence shown here is derived from an EMBL/GenBank/DDBJ whole genome shotgun (WGS) entry which is preliminary data.</text>
</comment>
<dbReference type="AlphaFoldDB" id="A0A023B5Z1"/>
<feature type="compositionally biased region" description="Basic and acidic residues" evidence="1">
    <location>
        <begin position="370"/>
        <end position="386"/>
    </location>
</feature>
<feature type="compositionally biased region" description="Polar residues" evidence="1">
    <location>
        <begin position="328"/>
        <end position="364"/>
    </location>
</feature>
<name>A0A023B5Z1_GRENI</name>
<sequence length="450" mass="48555">MSEPADFYARLGVSKDAPADEIRKAYRKLALKWHPDKNPNNREEAETKFKELAEAYDCLSDPDKRRRYDLYGPEGGARTTSSNNGGRHGSGGFGGFGGFGGPHSQRVFFTDPFAGDEAFGNDMRFTFDHARRIFENVFGTSDPFRVFEEDPFFNGAASSGFGGNSGFGNSGFGGFGGLGLLRTGTRFNNRRGWFGDPFGDPFGSPFGSPFSGLRSALDHLSGFQARAFDNADDDVFRSFERCFSAGPAFGGGFSMASSSSSTMQRGPNGESVTVTTRTTKDHTGQTRTETERVVQHPDGRVERTLSSGGSPASRRLNDASPPAKGQVTRGQVSHSQVARGNPAISNLAYQNNTASDRYRSSGSAGSDRYQTNDRYRSRGTDGHGTDSHVANSRGTERYQSRGSAGPGFEGYANGHQSGSDERGSAQSWLHRAQSDKSPGVARSRPARKGF</sequence>
<dbReference type="GeneID" id="22913104"/>
<gene>
    <name evidence="3" type="ORF">GNI_087050</name>
</gene>
<feature type="compositionally biased region" description="Basic and acidic residues" evidence="1">
    <location>
        <begin position="278"/>
        <end position="303"/>
    </location>
</feature>
<dbReference type="PROSITE" id="PS50076">
    <property type="entry name" value="DNAJ_2"/>
    <property type="match status" value="1"/>
</dbReference>
<dbReference type="VEuPathDB" id="CryptoDB:GNI_087050"/>
<evidence type="ECO:0000256" key="1">
    <source>
        <dbReference type="SAM" id="MobiDB-lite"/>
    </source>
</evidence>
<evidence type="ECO:0000313" key="4">
    <source>
        <dbReference type="Proteomes" id="UP000019763"/>
    </source>
</evidence>
<dbReference type="Pfam" id="PF00226">
    <property type="entry name" value="DnaJ"/>
    <property type="match status" value="1"/>
</dbReference>
<dbReference type="eggNOG" id="KOG0714">
    <property type="taxonomic scope" value="Eukaryota"/>
</dbReference>
<dbReference type="Proteomes" id="UP000019763">
    <property type="component" value="Unassembled WGS sequence"/>
</dbReference>
<dbReference type="GO" id="GO:0005737">
    <property type="term" value="C:cytoplasm"/>
    <property type="evidence" value="ECO:0007669"/>
    <property type="project" value="TreeGrafter"/>
</dbReference>
<dbReference type="SUPFAM" id="SSF46565">
    <property type="entry name" value="Chaperone J-domain"/>
    <property type="match status" value="1"/>
</dbReference>
<dbReference type="GO" id="GO:0051087">
    <property type="term" value="F:protein-folding chaperone binding"/>
    <property type="evidence" value="ECO:0007669"/>
    <property type="project" value="TreeGrafter"/>
</dbReference>
<reference evidence="3" key="1">
    <citation type="submission" date="2013-12" db="EMBL/GenBank/DDBJ databases">
        <authorList>
            <person name="Omoto C.K."/>
            <person name="Sibley D."/>
            <person name="Venepally P."/>
            <person name="Hadjithomas M."/>
            <person name="Karamycheva S."/>
            <person name="Brunk B."/>
            <person name="Roos D."/>
            <person name="Caler E."/>
            <person name="Lorenzi H."/>
        </authorList>
    </citation>
    <scope>NUCLEOTIDE SEQUENCE</scope>
</reference>
<dbReference type="GO" id="GO:0044183">
    <property type="term" value="F:protein folding chaperone"/>
    <property type="evidence" value="ECO:0007669"/>
    <property type="project" value="TreeGrafter"/>
</dbReference>
<dbReference type="OrthoDB" id="10250354at2759"/>
<dbReference type="EMBL" id="AFNH02000654">
    <property type="protein sequence ID" value="EZG63300.1"/>
    <property type="molecule type" value="Genomic_DNA"/>
</dbReference>
<dbReference type="InterPro" id="IPR001623">
    <property type="entry name" value="DnaJ_domain"/>
</dbReference>
<organism evidence="3 4">
    <name type="scientific">Gregarina niphandrodes</name>
    <name type="common">Septate eugregarine</name>
    <dbReference type="NCBI Taxonomy" id="110365"/>
    <lineage>
        <taxon>Eukaryota</taxon>
        <taxon>Sar</taxon>
        <taxon>Alveolata</taxon>
        <taxon>Apicomplexa</taxon>
        <taxon>Conoidasida</taxon>
        <taxon>Gregarinasina</taxon>
        <taxon>Eugregarinorida</taxon>
        <taxon>Gregarinidae</taxon>
        <taxon>Gregarina</taxon>
    </lineage>
</organism>
<proteinExistence type="predicted"/>
<protein>
    <submittedName>
        <fullName evidence="3">DnaJ domain protein</fullName>
    </submittedName>
</protein>
<evidence type="ECO:0000259" key="2">
    <source>
        <dbReference type="PROSITE" id="PS50076"/>
    </source>
</evidence>
<dbReference type="PANTHER" id="PTHR43948">
    <property type="entry name" value="DNAJ HOMOLOG SUBFAMILY B"/>
    <property type="match status" value="1"/>
</dbReference>
<dbReference type="InterPro" id="IPR018253">
    <property type="entry name" value="DnaJ_domain_CS"/>
</dbReference>
<dbReference type="Gene3D" id="1.10.287.110">
    <property type="entry name" value="DnaJ domain"/>
    <property type="match status" value="1"/>
</dbReference>
<accession>A0A023B5Z1</accession>